<dbReference type="PANTHER" id="PTHR33434">
    <property type="entry name" value="DEGV DOMAIN-CONTAINING PROTEIN DR_1986-RELATED"/>
    <property type="match status" value="1"/>
</dbReference>
<dbReference type="SUPFAM" id="SSF82549">
    <property type="entry name" value="DAK1/DegV-like"/>
    <property type="match status" value="1"/>
</dbReference>
<dbReference type="EMBL" id="PNIX01000246">
    <property type="protein sequence ID" value="PMP82144.1"/>
    <property type="molecule type" value="Genomic_DNA"/>
</dbReference>
<dbReference type="InterPro" id="IPR003797">
    <property type="entry name" value="DegV"/>
</dbReference>
<dbReference type="Proteomes" id="UP000236910">
    <property type="component" value="Unassembled WGS sequence"/>
</dbReference>
<evidence type="ECO:0000256" key="1">
    <source>
        <dbReference type="ARBA" id="ARBA00023121"/>
    </source>
</evidence>
<dbReference type="AlphaFoldDB" id="A0A2J6X649"/>
<dbReference type="PANTHER" id="PTHR33434:SF2">
    <property type="entry name" value="FATTY ACID-BINDING PROTEIN TM_1468"/>
    <property type="match status" value="1"/>
</dbReference>
<proteinExistence type="predicted"/>
<keyword evidence="1" id="KW-0446">Lipid-binding</keyword>
<organism evidence="2 3">
    <name type="scientific">Caldisericum exile</name>
    <dbReference type="NCBI Taxonomy" id="693075"/>
    <lineage>
        <taxon>Bacteria</taxon>
        <taxon>Pseudomonadati</taxon>
        <taxon>Caldisericota/Cryosericota group</taxon>
        <taxon>Caldisericota</taxon>
        <taxon>Caldisericia</taxon>
        <taxon>Caldisericales</taxon>
        <taxon>Caldisericaceae</taxon>
        <taxon>Caldisericum</taxon>
    </lineage>
</organism>
<dbReference type="NCBIfam" id="TIGR00762">
    <property type="entry name" value="DegV"/>
    <property type="match status" value="1"/>
</dbReference>
<gene>
    <name evidence="2" type="ORF">C0175_04145</name>
</gene>
<dbReference type="GO" id="GO:0008289">
    <property type="term" value="F:lipid binding"/>
    <property type="evidence" value="ECO:0007669"/>
    <property type="project" value="UniProtKB-KW"/>
</dbReference>
<reference evidence="2 3" key="1">
    <citation type="submission" date="2018-01" db="EMBL/GenBank/DDBJ databases">
        <title>Metagenomic assembled genomes from two thermal pools in the Uzon Caldera, Kamchatka, Russia.</title>
        <authorList>
            <person name="Wilkins L."/>
            <person name="Ettinger C."/>
        </authorList>
    </citation>
    <scope>NUCLEOTIDE SEQUENCE [LARGE SCALE GENOMIC DNA]</scope>
    <source>
        <strain evidence="2">ARK-10</strain>
    </source>
</reference>
<protein>
    <submittedName>
        <fullName evidence="2">DegV family protein</fullName>
    </submittedName>
</protein>
<dbReference type="PROSITE" id="PS51482">
    <property type="entry name" value="DEGV"/>
    <property type="match status" value="1"/>
</dbReference>
<dbReference type="InterPro" id="IPR050270">
    <property type="entry name" value="DegV_domain_contain"/>
</dbReference>
<evidence type="ECO:0000313" key="2">
    <source>
        <dbReference type="EMBL" id="PMP82144.1"/>
    </source>
</evidence>
<evidence type="ECO:0000313" key="3">
    <source>
        <dbReference type="Proteomes" id="UP000236910"/>
    </source>
</evidence>
<name>A0A2J6X649_9BACT</name>
<dbReference type="Gene3D" id="3.30.1180.10">
    <property type="match status" value="1"/>
</dbReference>
<accession>A0A2J6X649</accession>
<sequence>MIKIVIDSTAYPTDEEIKEMDLTIVPLYVTSNKGIYRERVDISDEEFYKRLKDGEEFSRSQPSTNDFVEAYKPLIEQGHEIVSIHISSILSGTVNAANAAKEILGTDKITVIDSKSTSVNLLYKVIKAFELIKNGATREKIKDEIEKMYPKVHGFFLPMNIDLLIKGGRISHLQGKITTALKLYFLLYLNEGRIDLYKFGRTRNGSKEELIKISKDISQKRRGIERIDTIFSANDEEGEEFRKRVEDEFGLPVKKYRIGPVLGTHLGLESIGISFTTKE</sequence>
<dbReference type="InterPro" id="IPR043168">
    <property type="entry name" value="DegV_C"/>
</dbReference>
<comment type="caution">
    <text evidence="2">The sequence shown here is derived from an EMBL/GenBank/DDBJ whole genome shotgun (WGS) entry which is preliminary data.</text>
</comment>
<dbReference type="Pfam" id="PF02645">
    <property type="entry name" value="DegV"/>
    <property type="match status" value="1"/>
</dbReference>
<dbReference type="Gene3D" id="3.40.50.10170">
    <property type="match status" value="1"/>
</dbReference>